<protein>
    <submittedName>
        <fullName evidence="1">Uncharacterized protein</fullName>
    </submittedName>
</protein>
<dbReference type="EMBL" id="JBGNUJ010000011">
    <property type="protein sequence ID" value="KAL3953805.1"/>
    <property type="molecule type" value="Genomic_DNA"/>
</dbReference>
<evidence type="ECO:0000313" key="1">
    <source>
        <dbReference type="EMBL" id="KAL3953805.1"/>
    </source>
</evidence>
<accession>A0ACC4DBR7</accession>
<proteinExistence type="predicted"/>
<comment type="caution">
    <text evidence="1">The sequence shown here is derived from an EMBL/GenBank/DDBJ whole genome shotgun (WGS) entry which is preliminary data.</text>
</comment>
<evidence type="ECO:0000313" key="2">
    <source>
        <dbReference type="Proteomes" id="UP001638806"/>
    </source>
</evidence>
<dbReference type="Proteomes" id="UP001638806">
    <property type="component" value="Unassembled WGS sequence"/>
</dbReference>
<organism evidence="1 2">
    <name type="scientific">Purpureocillium lilacinum</name>
    <name type="common">Paecilomyces lilacinus</name>
    <dbReference type="NCBI Taxonomy" id="33203"/>
    <lineage>
        <taxon>Eukaryota</taxon>
        <taxon>Fungi</taxon>
        <taxon>Dikarya</taxon>
        <taxon>Ascomycota</taxon>
        <taxon>Pezizomycotina</taxon>
        <taxon>Sordariomycetes</taxon>
        <taxon>Hypocreomycetidae</taxon>
        <taxon>Hypocreales</taxon>
        <taxon>Ophiocordycipitaceae</taxon>
        <taxon>Purpureocillium</taxon>
    </lineage>
</organism>
<name>A0ACC4DBR7_PURLI</name>
<gene>
    <name evidence="1" type="ORF">ACCO45_011761</name>
</gene>
<reference evidence="1" key="1">
    <citation type="submission" date="2024-12" db="EMBL/GenBank/DDBJ databases">
        <title>Comparative genomics and development of molecular markers within Purpureocillium lilacinum and among Purpureocillium species.</title>
        <authorList>
            <person name="Yeh Z.-Y."/>
            <person name="Ni N.-T."/>
            <person name="Lo P.-H."/>
            <person name="Mushyakhwo K."/>
            <person name="Lin C.-F."/>
            <person name="Nai Y.-S."/>
        </authorList>
    </citation>
    <scope>NUCLEOTIDE SEQUENCE</scope>
    <source>
        <strain evidence="1">NCHU-NPUST-175</strain>
    </source>
</reference>
<sequence>MAVTLECGEGIHTQAFSRRMAGKSRFRTREMNWLSEPGAPRNGPKNGRIVFRNSAPGCDSLTATGLADAPLTRGCFPWTRRRVLSVGEECAHRPREFPPESPALVQPGSARVSVRHGPEVREQRQLPERLTANVLDVPES</sequence>
<keyword evidence="2" id="KW-1185">Reference proteome</keyword>